<keyword evidence="3" id="KW-1185">Reference proteome</keyword>
<feature type="transmembrane region" description="Helical" evidence="1">
    <location>
        <begin position="163"/>
        <end position="190"/>
    </location>
</feature>
<feature type="transmembrane region" description="Helical" evidence="1">
    <location>
        <begin position="358"/>
        <end position="379"/>
    </location>
</feature>
<evidence type="ECO:0000313" key="2">
    <source>
        <dbReference type="EMBL" id="TFW22578.1"/>
    </source>
</evidence>
<proteinExistence type="predicted"/>
<evidence type="ECO:0000313" key="3">
    <source>
        <dbReference type="Proteomes" id="UP000298438"/>
    </source>
</evidence>
<dbReference type="InterPro" id="IPR030802">
    <property type="entry name" value="Permease_MalE"/>
</dbReference>
<dbReference type="GO" id="GO:0043190">
    <property type="term" value="C:ATP-binding cassette (ABC) transporter complex"/>
    <property type="evidence" value="ECO:0007669"/>
    <property type="project" value="InterPro"/>
</dbReference>
<dbReference type="RefSeq" id="WP_135206601.1">
    <property type="nucleotide sequence ID" value="NZ_SPVF01000105.1"/>
</dbReference>
<name>A0A4Y9SGK2_9BURK</name>
<dbReference type="EMBL" id="SPVF01000105">
    <property type="protein sequence ID" value="TFW22578.1"/>
    <property type="molecule type" value="Genomic_DNA"/>
</dbReference>
<dbReference type="AlphaFoldDB" id="A0A4Y9SGK2"/>
<feature type="transmembrane region" description="Helical" evidence="1">
    <location>
        <begin position="315"/>
        <end position="338"/>
    </location>
</feature>
<keyword evidence="1" id="KW-0812">Transmembrane</keyword>
<dbReference type="PANTHER" id="PTHR30188:SF3">
    <property type="entry name" value="ABC TRANSPORTER PERMEASE"/>
    <property type="match status" value="1"/>
</dbReference>
<organism evidence="2 3">
    <name type="scientific">Zemynaea arenosa</name>
    <dbReference type="NCBI Taxonomy" id="2561931"/>
    <lineage>
        <taxon>Bacteria</taxon>
        <taxon>Pseudomonadati</taxon>
        <taxon>Pseudomonadota</taxon>
        <taxon>Betaproteobacteria</taxon>
        <taxon>Burkholderiales</taxon>
        <taxon>Oxalobacteraceae</taxon>
        <taxon>Telluria group</taxon>
        <taxon>Zemynaea</taxon>
    </lineage>
</organism>
<keyword evidence="1" id="KW-0472">Membrane</keyword>
<accession>A0A4Y9SGK2</accession>
<evidence type="ECO:0000256" key="1">
    <source>
        <dbReference type="SAM" id="Phobius"/>
    </source>
</evidence>
<gene>
    <name evidence="2" type="ORF">E4L96_07535</name>
</gene>
<dbReference type="PANTHER" id="PTHR30188">
    <property type="entry name" value="ABC TRANSPORTER PERMEASE PROTEIN-RELATED"/>
    <property type="match status" value="1"/>
</dbReference>
<feature type="transmembrane region" description="Helical" evidence="1">
    <location>
        <begin position="121"/>
        <end position="142"/>
    </location>
</feature>
<protein>
    <submittedName>
        <fullName evidence="2">ABC transporter permease</fullName>
    </submittedName>
</protein>
<feature type="transmembrane region" description="Helical" evidence="1">
    <location>
        <begin position="248"/>
        <end position="270"/>
    </location>
</feature>
<reference evidence="2 3" key="1">
    <citation type="submission" date="2019-03" db="EMBL/GenBank/DDBJ databases">
        <title>Draft Genome Sequence of Massilia arenosa sp. nov., a Novel Massilia Species Isolated from a Sandy-loam Maize Soil.</title>
        <authorList>
            <person name="Raths R."/>
            <person name="Peta V."/>
            <person name="Bucking H."/>
        </authorList>
    </citation>
    <scope>NUCLEOTIDE SEQUENCE [LARGE SCALE GENOMIC DNA]</scope>
    <source>
        <strain evidence="2 3">MC02</strain>
    </source>
</reference>
<dbReference type="GO" id="GO:0005548">
    <property type="term" value="F:phospholipid transporter activity"/>
    <property type="evidence" value="ECO:0007669"/>
    <property type="project" value="TreeGrafter"/>
</dbReference>
<sequence length="380" mass="40611">MRIDKAPTLSISPQNAGAAQSVLAEGIWQVHALADHGQIKALTRTLGALKPSASTIAWDLSQVDSLDHIGAQMFWNAWGRHRPAQLTLAPGQEDIFHRIEAASITDIPKAKPSPFNLVIKLGFAVLAFWEHVLGFIGLLGIVTQDLWRFLKRPRVGPWREISANVYHAGFEALGITALVGSLIGVVLSFLSAQQLRTFGGDAYLVNILGMSVIRELGPLLAAILVAGRSGSSITAQLGVMRVTEELDAMLVMGISHGFRLILPKVLALAISMPLLVVWTDTMALLGGMVAAKIELGLSARYFVSKLPDAVPIANYFIGLGKGAVFGMLIALVACHFGMRIKPNTESLGQGTTTSVVTAITIVILADAVFAIVFSGVGFYR</sequence>
<dbReference type="Proteomes" id="UP000298438">
    <property type="component" value="Unassembled WGS sequence"/>
</dbReference>
<dbReference type="Pfam" id="PF02405">
    <property type="entry name" value="MlaE"/>
    <property type="match status" value="1"/>
</dbReference>
<comment type="caution">
    <text evidence="2">The sequence shown here is derived from an EMBL/GenBank/DDBJ whole genome shotgun (WGS) entry which is preliminary data.</text>
</comment>
<dbReference type="OrthoDB" id="9810518at2"/>
<keyword evidence="1" id="KW-1133">Transmembrane helix</keyword>